<accession>A0A0F9KG97</accession>
<organism evidence="2">
    <name type="scientific">marine sediment metagenome</name>
    <dbReference type="NCBI Taxonomy" id="412755"/>
    <lineage>
        <taxon>unclassified sequences</taxon>
        <taxon>metagenomes</taxon>
        <taxon>ecological metagenomes</taxon>
    </lineage>
</organism>
<dbReference type="EMBL" id="LAZR01008104">
    <property type="protein sequence ID" value="KKM80958.1"/>
    <property type="molecule type" value="Genomic_DNA"/>
</dbReference>
<comment type="caution">
    <text evidence="2">The sequence shown here is derived from an EMBL/GenBank/DDBJ whole genome shotgun (WGS) entry which is preliminary data.</text>
</comment>
<reference evidence="2" key="1">
    <citation type="journal article" date="2015" name="Nature">
        <title>Complex archaea that bridge the gap between prokaryotes and eukaryotes.</title>
        <authorList>
            <person name="Spang A."/>
            <person name="Saw J.H."/>
            <person name="Jorgensen S.L."/>
            <person name="Zaremba-Niedzwiedzka K."/>
            <person name="Martijn J."/>
            <person name="Lind A.E."/>
            <person name="van Eijk R."/>
            <person name="Schleper C."/>
            <person name="Guy L."/>
            <person name="Ettema T.J."/>
        </authorList>
    </citation>
    <scope>NUCLEOTIDE SEQUENCE</scope>
</reference>
<dbReference type="AlphaFoldDB" id="A0A0F9KG97"/>
<proteinExistence type="predicted"/>
<sequence length="83" mass="9497">MEKLEGDRNKTNKIMSSAIDKTASVMDKLTRAFGLVATAVLDSQDTLSAADRDTMRRDWEREVYEQADEEDHKEATCEELRET</sequence>
<name>A0A0F9KG97_9ZZZZ</name>
<protein>
    <submittedName>
        <fullName evidence="2">Uncharacterized protein</fullName>
    </submittedName>
</protein>
<evidence type="ECO:0000256" key="1">
    <source>
        <dbReference type="SAM" id="MobiDB-lite"/>
    </source>
</evidence>
<evidence type="ECO:0000313" key="2">
    <source>
        <dbReference type="EMBL" id="KKM80958.1"/>
    </source>
</evidence>
<gene>
    <name evidence="2" type="ORF">LCGC14_1334760</name>
</gene>
<feature type="region of interest" description="Disordered" evidence="1">
    <location>
        <begin position="64"/>
        <end position="83"/>
    </location>
</feature>